<keyword evidence="4" id="KW-1185">Reference proteome</keyword>
<gene>
    <name evidence="3" type="ORF">QQF64_019472</name>
</gene>
<dbReference type="PANTHER" id="PTHR46599:SF6">
    <property type="entry name" value="DUAL SPECIFICITY PHOSPHATASE 26"/>
    <property type="match status" value="1"/>
</dbReference>
<dbReference type="InterPro" id="IPR029526">
    <property type="entry name" value="PGBD"/>
</dbReference>
<feature type="region of interest" description="Disordered" evidence="1">
    <location>
        <begin position="1"/>
        <end position="66"/>
    </location>
</feature>
<dbReference type="Pfam" id="PF13843">
    <property type="entry name" value="DDE_Tnp_1_7"/>
    <property type="match status" value="1"/>
</dbReference>
<accession>A0ABR3LFJ9</accession>
<dbReference type="EMBL" id="JAYMGO010000022">
    <property type="protein sequence ID" value="KAL1251676.1"/>
    <property type="molecule type" value="Genomic_DNA"/>
</dbReference>
<protein>
    <recommendedName>
        <fullName evidence="2">PiggyBac transposable element-derived protein domain-containing protein</fullName>
    </recommendedName>
</protein>
<sequence>MDTDNDEDYSEMENSSEPEENVLEDSENVEWSLSSSSEEEEAISTASSEVNDAEQPDVEQWMSKDGKISWTSTPQEIHRRLPASMVIRNIPGPTRFAISRVHNLYSAFELFLHPIEKIVLDMTNLEGSRVFGEQWKSLNITDLHAYIGLLILAGVYKSNGEATGSLWHKECGRPIFRATMSLERFHIISRVLRFDNRETRASRRERDKLAAVRDVWDKWIEILPLMYNPGPQITMDERLVPFRGRCPFRQFMPKKPARYGMKIWAACDAKSSYAYNMQIYTGKPPGGAPERDQGMRVVLQMSEGLQGHNITCDNFFTSYRLGEELLKRKITMLGTIKKTSLSFPERFLI</sequence>
<comment type="caution">
    <text evidence="3">The sequence shown here is derived from an EMBL/GenBank/DDBJ whole genome shotgun (WGS) entry which is preliminary data.</text>
</comment>
<name>A0ABR3LFJ9_9TELE</name>
<organism evidence="3 4">
    <name type="scientific">Cirrhinus molitorella</name>
    <name type="common">mud carp</name>
    <dbReference type="NCBI Taxonomy" id="172907"/>
    <lineage>
        <taxon>Eukaryota</taxon>
        <taxon>Metazoa</taxon>
        <taxon>Chordata</taxon>
        <taxon>Craniata</taxon>
        <taxon>Vertebrata</taxon>
        <taxon>Euteleostomi</taxon>
        <taxon>Actinopterygii</taxon>
        <taxon>Neopterygii</taxon>
        <taxon>Teleostei</taxon>
        <taxon>Ostariophysi</taxon>
        <taxon>Cypriniformes</taxon>
        <taxon>Cyprinidae</taxon>
        <taxon>Labeoninae</taxon>
        <taxon>Labeonini</taxon>
        <taxon>Cirrhinus</taxon>
    </lineage>
</organism>
<feature type="domain" description="PiggyBac transposable element-derived protein" evidence="2">
    <location>
        <begin position="106"/>
        <end position="346"/>
    </location>
</feature>
<dbReference type="Proteomes" id="UP001558613">
    <property type="component" value="Unassembled WGS sequence"/>
</dbReference>
<evidence type="ECO:0000313" key="4">
    <source>
        <dbReference type="Proteomes" id="UP001558613"/>
    </source>
</evidence>
<evidence type="ECO:0000259" key="2">
    <source>
        <dbReference type="Pfam" id="PF13843"/>
    </source>
</evidence>
<evidence type="ECO:0000256" key="1">
    <source>
        <dbReference type="SAM" id="MobiDB-lite"/>
    </source>
</evidence>
<reference evidence="3 4" key="1">
    <citation type="submission" date="2023-09" db="EMBL/GenBank/DDBJ databases">
        <authorList>
            <person name="Wang M."/>
        </authorList>
    </citation>
    <scope>NUCLEOTIDE SEQUENCE [LARGE SCALE GENOMIC DNA]</scope>
    <source>
        <strain evidence="3">GT-2023</strain>
        <tissue evidence="3">Liver</tissue>
    </source>
</reference>
<proteinExistence type="predicted"/>
<feature type="compositionally biased region" description="Acidic residues" evidence="1">
    <location>
        <begin position="1"/>
        <end position="28"/>
    </location>
</feature>
<evidence type="ECO:0000313" key="3">
    <source>
        <dbReference type="EMBL" id="KAL1251676.1"/>
    </source>
</evidence>
<dbReference type="PANTHER" id="PTHR46599">
    <property type="entry name" value="PIGGYBAC TRANSPOSABLE ELEMENT-DERIVED PROTEIN 4"/>
    <property type="match status" value="1"/>
</dbReference>